<proteinExistence type="predicted"/>
<name>A0A8K1CF42_PYTOL</name>
<gene>
    <name evidence="1" type="ORF">Poli38472_010942</name>
</gene>
<dbReference type="Proteomes" id="UP000794436">
    <property type="component" value="Unassembled WGS sequence"/>
</dbReference>
<dbReference type="OrthoDB" id="123540at2759"/>
<dbReference type="EMBL" id="SPLM01000075">
    <property type="protein sequence ID" value="TMW61879.1"/>
    <property type="molecule type" value="Genomic_DNA"/>
</dbReference>
<dbReference type="AlphaFoldDB" id="A0A8K1CF42"/>
<protein>
    <submittedName>
        <fullName evidence="1">Uncharacterized protein</fullName>
    </submittedName>
</protein>
<evidence type="ECO:0000313" key="2">
    <source>
        <dbReference type="Proteomes" id="UP000794436"/>
    </source>
</evidence>
<accession>A0A8K1CF42</accession>
<keyword evidence="2" id="KW-1185">Reference proteome</keyword>
<reference evidence="1" key="1">
    <citation type="submission" date="2019-03" db="EMBL/GenBank/DDBJ databases">
        <title>Long read genome sequence of the mycoparasitic Pythium oligandrum ATCC 38472 isolated from sugarbeet rhizosphere.</title>
        <authorList>
            <person name="Gaulin E."/>
        </authorList>
    </citation>
    <scope>NUCLEOTIDE SEQUENCE</scope>
    <source>
        <strain evidence="1">ATCC 38472_TT</strain>
    </source>
</reference>
<comment type="caution">
    <text evidence="1">The sequence shown here is derived from an EMBL/GenBank/DDBJ whole genome shotgun (WGS) entry which is preliminary data.</text>
</comment>
<sequence>MKKRSEEFELGQFALFLCTTFKLAEKHANLIDSHFARLDDRDPIDLTIGSDNNLCVGNVAWEARCVFPSPDDDMLLCLSLTGGPGFQPLKKPLHKMMETPANRQRMYYTNVNVKTNDGMALEALVSAAMVLASHKGGVGGVAFPAFLGALLFQLGVTRTDEPTALPVVLNKKSGTGTANIIVPFLSAPNVEWPLWLLEDWQSLGARLDNLHRTVNETRIDFRIGSGVISGECKDYSDALKIDVIKGILERIPDDSSIHIVVTNKLQDSYFNAEDPSDFITQNCLEYTEFYRVLGPQRFGKLFDLRNHQKKKTKRQVHAVEESNDESGNSVRRRVDRIVIFIEIGDEVWERAFLIPL</sequence>
<organism evidence="1 2">
    <name type="scientific">Pythium oligandrum</name>
    <name type="common">Mycoparasitic fungus</name>
    <dbReference type="NCBI Taxonomy" id="41045"/>
    <lineage>
        <taxon>Eukaryota</taxon>
        <taxon>Sar</taxon>
        <taxon>Stramenopiles</taxon>
        <taxon>Oomycota</taxon>
        <taxon>Peronosporomycetes</taxon>
        <taxon>Pythiales</taxon>
        <taxon>Pythiaceae</taxon>
        <taxon>Pythium</taxon>
    </lineage>
</organism>
<evidence type="ECO:0000313" key="1">
    <source>
        <dbReference type="EMBL" id="TMW61879.1"/>
    </source>
</evidence>